<dbReference type="Proteomes" id="UP000237640">
    <property type="component" value="Unassembled WGS sequence"/>
</dbReference>
<evidence type="ECO:0000313" key="2">
    <source>
        <dbReference type="Proteomes" id="UP000237640"/>
    </source>
</evidence>
<reference evidence="1 2" key="1">
    <citation type="submission" date="2018-03" db="EMBL/GenBank/DDBJ databases">
        <title>Genomic Encyclopedia of Archaeal and Bacterial Type Strains, Phase II (KMG-II): from individual species to whole genera.</title>
        <authorList>
            <person name="Goeker M."/>
        </authorList>
    </citation>
    <scope>NUCLEOTIDE SEQUENCE [LARGE SCALE GENOMIC DNA]</scope>
    <source>
        <strain evidence="1 2">DSM 25027</strain>
    </source>
</reference>
<dbReference type="EMBL" id="PVYX01000001">
    <property type="protein sequence ID" value="PRX56652.1"/>
    <property type="molecule type" value="Genomic_DNA"/>
</dbReference>
<name>A0A2T0MGF7_9FLAO</name>
<dbReference type="Pfam" id="PF09966">
    <property type="entry name" value="DUF2200"/>
    <property type="match status" value="1"/>
</dbReference>
<gene>
    <name evidence="1" type="ORF">CLV81_0649</name>
</gene>
<comment type="caution">
    <text evidence="1">The sequence shown here is derived from an EMBL/GenBank/DDBJ whole genome shotgun (WGS) entry which is preliminary data.</text>
</comment>
<proteinExistence type="predicted"/>
<evidence type="ECO:0000313" key="1">
    <source>
        <dbReference type="EMBL" id="PRX56652.1"/>
    </source>
</evidence>
<keyword evidence="2" id="KW-1185">Reference proteome</keyword>
<dbReference type="Gene3D" id="1.10.8.290">
    <property type="entry name" value="uncharacterized protein sp1917 domain"/>
    <property type="match status" value="1"/>
</dbReference>
<protein>
    <recommendedName>
        <fullName evidence="3">DUF2200 domain-containing protein</fullName>
    </recommendedName>
</protein>
<accession>A0A2T0MGF7</accession>
<dbReference type="OrthoDB" id="3192540at2"/>
<evidence type="ECO:0008006" key="3">
    <source>
        <dbReference type="Google" id="ProtNLM"/>
    </source>
</evidence>
<dbReference type="AlphaFoldDB" id="A0A2T0MGF7"/>
<dbReference type="InterPro" id="IPR023204">
    <property type="entry name" value="SP1917_dom_sf"/>
</dbReference>
<dbReference type="InterPro" id="IPR014580">
    <property type="entry name" value="UCP033199"/>
</dbReference>
<organism evidence="1 2">
    <name type="scientific">Flagellimonas meridianipacifica</name>
    <dbReference type="NCBI Taxonomy" id="1080225"/>
    <lineage>
        <taxon>Bacteria</taxon>
        <taxon>Pseudomonadati</taxon>
        <taxon>Bacteroidota</taxon>
        <taxon>Flavobacteriia</taxon>
        <taxon>Flavobacteriales</taxon>
        <taxon>Flavobacteriaceae</taxon>
        <taxon>Flagellimonas</taxon>
    </lineage>
</organism>
<dbReference type="RefSeq" id="WP_106143603.1">
    <property type="nucleotide sequence ID" value="NZ_PVYX01000001.1"/>
</dbReference>
<sequence>MEVTTEKNEKVANMVFASIYPLYLNRLEKNGRTKEELNQVIQWFTGFDQDALQALIDKKATFRTFFQKANIHPNSYLIKGVVCGYRIEEIADEFELYKQCRQMEKLIDELAKGRKMEKILREEKK</sequence>